<keyword evidence="10" id="KW-1185">Reference proteome</keyword>
<dbReference type="InterPro" id="IPR003369">
    <property type="entry name" value="TatA/B/E"/>
</dbReference>
<evidence type="ECO:0000256" key="5">
    <source>
        <dbReference type="ARBA" id="ARBA00022989"/>
    </source>
</evidence>
<sequence length="151" mass="16122">MDFNLWEITGLVVLAIIVFGPEKLPELARKAARVLNYLRRIGNDARGQLRKELGDEFADISLADLNPKTFVAKHLLSGDEVEDLRQIREEAIASGSLVRETLESGRTAASDMDTAEPTPDAVGSAGAGVEKAGTEPVAAAAVHVPFDPEAT</sequence>
<keyword evidence="5" id="KW-1133">Transmembrane helix</keyword>
<dbReference type="GO" id="GO:0016020">
    <property type="term" value="C:membrane"/>
    <property type="evidence" value="ECO:0007669"/>
    <property type="project" value="UniProtKB-ARBA"/>
</dbReference>
<dbReference type="RefSeq" id="WP_131167174.1">
    <property type="nucleotide sequence ID" value="NZ_SDMQ01000002.1"/>
</dbReference>
<keyword evidence="4" id="KW-0653">Protein transport</keyword>
<dbReference type="AlphaFoldDB" id="A0A4Q9KG32"/>
<dbReference type="Proteomes" id="UP000292373">
    <property type="component" value="Unassembled WGS sequence"/>
</dbReference>
<evidence type="ECO:0000313" key="10">
    <source>
        <dbReference type="Proteomes" id="UP000292373"/>
    </source>
</evidence>
<evidence type="ECO:0000313" key="9">
    <source>
        <dbReference type="EMBL" id="TBT87388.1"/>
    </source>
</evidence>
<keyword evidence="6" id="KW-0811">Translocation</keyword>
<evidence type="ECO:0000256" key="1">
    <source>
        <dbReference type="ARBA" id="ARBA00004167"/>
    </source>
</evidence>
<keyword evidence="7" id="KW-0472">Membrane</keyword>
<dbReference type="Gene3D" id="1.20.5.3310">
    <property type="match status" value="1"/>
</dbReference>
<keyword evidence="2" id="KW-0813">Transport</keyword>
<gene>
    <name evidence="9" type="ORF">ET989_03525</name>
</gene>
<evidence type="ECO:0000256" key="7">
    <source>
        <dbReference type="ARBA" id="ARBA00023136"/>
    </source>
</evidence>
<evidence type="ECO:0000256" key="8">
    <source>
        <dbReference type="SAM" id="MobiDB-lite"/>
    </source>
</evidence>
<dbReference type="NCBIfam" id="NF002377">
    <property type="entry name" value="PRK01371.1-4"/>
    <property type="match status" value="1"/>
</dbReference>
<feature type="region of interest" description="Disordered" evidence="8">
    <location>
        <begin position="103"/>
        <end position="128"/>
    </location>
</feature>
<evidence type="ECO:0000256" key="2">
    <source>
        <dbReference type="ARBA" id="ARBA00022448"/>
    </source>
</evidence>
<evidence type="ECO:0000256" key="6">
    <source>
        <dbReference type="ARBA" id="ARBA00023010"/>
    </source>
</evidence>
<proteinExistence type="predicted"/>
<protein>
    <submittedName>
        <fullName evidence="9">Sec-independent protein translocase subunit TatB</fullName>
    </submittedName>
</protein>
<dbReference type="EMBL" id="SDMQ01000002">
    <property type="protein sequence ID" value="TBT87388.1"/>
    <property type="molecule type" value="Genomic_DNA"/>
</dbReference>
<dbReference type="OrthoDB" id="3267321at2"/>
<organism evidence="9 10">
    <name type="scientific">Propioniciclava sinopodophylli</name>
    <dbReference type="NCBI Taxonomy" id="1837344"/>
    <lineage>
        <taxon>Bacteria</taxon>
        <taxon>Bacillati</taxon>
        <taxon>Actinomycetota</taxon>
        <taxon>Actinomycetes</taxon>
        <taxon>Propionibacteriales</taxon>
        <taxon>Propionibacteriaceae</taxon>
        <taxon>Propioniciclava</taxon>
    </lineage>
</organism>
<evidence type="ECO:0000256" key="3">
    <source>
        <dbReference type="ARBA" id="ARBA00022692"/>
    </source>
</evidence>
<accession>A0A4Q9KG32</accession>
<dbReference type="Pfam" id="PF02416">
    <property type="entry name" value="TatA_B_E"/>
    <property type="match status" value="1"/>
</dbReference>
<evidence type="ECO:0000256" key="4">
    <source>
        <dbReference type="ARBA" id="ARBA00022927"/>
    </source>
</evidence>
<comment type="subcellular location">
    <subcellularLocation>
        <location evidence="1">Membrane</location>
        <topology evidence="1">Single-pass membrane protein</topology>
    </subcellularLocation>
</comment>
<dbReference type="GO" id="GO:0015031">
    <property type="term" value="P:protein transport"/>
    <property type="evidence" value="ECO:0007669"/>
    <property type="project" value="UniProtKB-KW"/>
</dbReference>
<name>A0A4Q9KG32_9ACTN</name>
<keyword evidence="3" id="KW-0812">Transmembrane</keyword>
<reference evidence="9 10" key="1">
    <citation type="submission" date="2019-01" db="EMBL/GenBank/DDBJ databases">
        <title>Lactibacter flavus gen. nov., sp. nov., a novel bacterium of the family Propionibacteriaceae isolated from raw milk and dairy products.</title>
        <authorList>
            <person name="Huptas C."/>
            <person name="Wenning M."/>
            <person name="Breitenwieser F."/>
            <person name="Doll E."/>
            <person name="Von Neubeck M."/>
            <person name="Busse H.-J."/>
            <person name="Scherer S."/>
        </authorList>
    </citation>
    <scope>NUCLEOTIDE SEQUENCE [LARGE SCALE GENOMIC DNA]</scope>
    <source>
        <strain evidence="9 10">KCTC 33808</strain>
    </source>
</reference>
<comment type="caution">
    <text evidence="9">The sequence shown here is derived from an EMBL/GenBank/DDBJ whole genome shotgun (WGS) entry which is preliminary data.</text>
</comment>